<feature type="transmembrane region" description="Helical" evidence="6">
    <location>
        <begin position="90"/>
        <end position="109"/>
    </location>
</feature>
<sequence length="488" mass="54281">MTGTQIQQEIFSVKELQVSSSSENGANDMESDVPTAGDWTSEEEKIVVRKVDLRVFPMLCLVFGLSLLDRTNISSAYIANMNVDLHLTGARYNLCLLVFFIGYGLLEIPSNYVIRRIGARLWLTFLIIAWGVCVLGMGFIEHWSVLAVLRALLGVFEAGLFPGAIYIIGSWYSQFETGRRISIFYMSSLIAGAFGPILAYALSMISVGNGKYQQGWRWIFIIEGIATIVAGLTSPFFLIEFPERVNFLNSRQKHIALNRIKIDKEAEEVVHLSVIETLKMLLDWKLWVYMLAYFIAASTVYSLAFFSPIILRQGLGFSYTKAQLLGSPPIIFTIIASIAMAWVSDKTRKRWPIINAQALITIVGFLIILYAEPPYVRYFGLFLAAFGSQANIPATLTYGQNQTASLAKKGVVAAAMISAGAAGGVCGSVIFRTQDAPKYTPGMWATIGMQFLYIVIMSYMSYFFTKENQLADEGKKILEGKEGFKYAP</sequence>
<comment type="caution">
    <text evidence="8">The sequence shown here is derived from an EMBL/GenBank/DDBJ whole genome shotgun (WGS) entry which is preliminary data.</text>
</comment>
<evidence type="ECO:0000256" key="3">
    <source>
        <dbReference type="ARBA" id="ARBA00022692"/>
    </source>
</evidence>
<dbReference type="AlphaFoldDB" id="A0A9N9Q2V9"/>
<keyword evidence="3 6" id="KW-0812">Transmembrane</keyword>
<feature type="transmembrane region" description="Helical" evidence="6">
    <location>
        <begin position="152"/>
        <end position="172"/>
    </location>
</feature>
<dbReference type="InterPro" id="IPR036259">
    <property type="entry name" value="MFS_trans_sf"/>
</dbReference>
<evidence type="ECO:0000259" key="7">
    <source>
        <dbReference type="PROSITE" id="PS50850"/>
    </source>
</evidence>
<feature type="transmembrane region" description="Helical" evidence="6">
    <location>
        <begin position="218"/>
        <end position="239"/>
    </location>
</feature>
<keyword evidence="5 6" id="KW-0472">Membrane</keyword>
<dbReference type="SUPFAM" id="SSF103473">
    <property type="entry name" value="MFS general substrate transporter"/>
    <property type="match status" value="1"/>
</dbReference>
<feature type="transmembrane region" description="Helical" evidence="6">
    <location>
        <begin position="121"/>
        <end position="140"/>
    </location>
</feature>
<feature type="transmembrane region" description="Helical" evidence="6">
    <location>
        <begin position="351"/>
        <end position="371"/>
    </location>
</feature>
<dbReference type="FunFam" id="1.20.1250.20:FF:000013">
    <property type="entry name" value="MFS general substrate transporter"/>
    <property type="match status" value="1"/>
</dbReference>
<dbReference type="Gene3D" id="1.20.1250.20">
    <property type="entry name" value="MFS general substrate transporter like domains"/>
    <property type="match status" value="2"/>
</dbReference>
<dbReference type="PROSITE" id="PS50850">
    <property type="entry name" value="MFS"/>
    <property type="match status" value="1"/>
</dbReference>
<dbReference type="PANTHER" id="PTHR43791">
    <property type="entry name" value="PERMEASE-RELATED"/>
    <property type="match status" value="1"/>
</dbReference>
<reference evidence="8" key="1">
    <citation type="submission" date="2021-07" db="EMBL/GenBank/DDBJ databases">
        <authorList>
            <person name="Durling M."/>
        </authorList>
    </citation>
    <scope>NUCLEOTIDE SEQUENCE</scope>
</reference>
<dbReference type="InterPro" id="IPR011701">
    <property type="entry name" value="MFS"/>
</dbReference>
<feature type="transmembrane region" description="Helical" evidence="6">
    <location>
        <begin position="286"/>
        <end position="310"/>
    </location>
</feature>
<feature type="transmembrane region" description="Helical" evidence="6">
    <location>
        <begin position="377"/>
        <end position="399"/>
    </location>
</feature>
<evidence type="ECO:0000256" key="4">
    <source>
        <dbReference type="ARBA" id="ARBA00022989"/>
    </source>
</evidence>
<feature type="domain" description="Major facilitator superfamily (MFS) profile" evidence="7">
    <location>
        <begin position="55"/>
        <end position="469"/>
    </location>
</feature>
<dbReference type="Proteomes" id="UP000701801">
    <property type="component" value="Unassembled WGS sequence"/>
</dbReference>
<keyword evidence="4 6" id="KW-1133">Transmembrane helix</keyword>
<proteinExistence type="predicted"/>
<evidence type="ECO:0000256" key="2">
    <source>
        <dbReference type="ARBA" id="ARBA00022448"/>
    </source>
</evidence>
<evidence type="ECO:0000313" key="8">
    <source>
        <dbReference type="EMBL" id="CAG8972782.1"/>
    </source>
</evidence>
<gene>
    <name evidence="8" type="ORF">HYALB_00006874</name>
</gene>
<feature type="transmembrane region" description="Helical" evidence="6">
    <location>
        <begin position="184"/>
        <end position="206"/>
    </location>
</feature>
<feature type="transmembrane region" description="Helical" evidence="6">
    <location>
        <begin position="55"/>
        <end position="78"/>
    </location>
</feature>
<dbReference type="GO" id="GO:0016020">
    <property type="term" value="C:membrane"/>
    <property type="evidence" value="ECO:0007669"/>
    <property type="project" value="UniProtKB-SubCell"/>
</dbReference>
<dbReference type="GO" id="GO:0022857">
    <property type="term" value="F:transmembrane transporter activity"/>
    <property type="evidence" value="ECO:0007669"/>
    <property type="project" value="InterPro"/>
</dbReference>
<evidence type="ECO:0000256" key="1">
    <source>
        <dbReference type="ARBA" id="ARBA00004141"/>
    </source>
</evidence>
<dbReference type="PANTHER" id="PTHR43791:SF47">
    <property type="entry name" value="MAJOR FACILITATOR SUPERFAMILY (MFS) PROFILE DOMAIN-CONTAINING PROTEIN-RELATED"/>
    <property type="match status" value="1"/>
</dbReference>
<feature type="transmembrane region" description="Helical" evidence="6">
    <location>
        <begin position="322"/>
        <end position="344"/>
    </location>
</feature>
<feature type="transmembrane region" description="Helical" evidence="6">
    <location>
        <begin position="411"/>
        <end position="431"/>
    </location>
</feature>
<dbReference type="Pfam" id="PF07690">
    <property type="entry name" value="MFS_1"/>
    <property type="match status" value="1"/>
</dbReference>
<name>A0A9N9Q2V9_9HELO</name>
<evidence type="ECO:0000256" key="6">
    <source>
        <dbReference type="SAM" id="Phobius"/>
    </source>
</evidence>
<organism evidence="8 9">
    <name type="scientific">Hymenoscyphus albidus</name>
    <dbReference type="NCBI Taxonomy" id="595503"/>
    <lineage>
        <taxon>Eukaryota</taxon>
        <taxon>Fungi</taxon>
        <taxon>Dikarya</taxon>
        <taxon>Ascomycota</taxon>
        <taxon>Pezizomycotina</taxon>
        <taxon>Leotiomycetes</taxon>
        <taxon>Helotiales</taxon>
        <taxon>Helotiaceae</taxon>
        <taxon>Hymenoscyphus</taxon>
    </lineage>
</organism>
<keyword evidence="2" id="KW-0813">Transport</keyword>
<dbReference type="OrthoDB" id="3639251at2759"/>
<feature type="transmembrane region" description="Helical" evidence="6">
    <location>
        <begin position="443"/>
        <end position="465"/>
    </location>
</feature>
<dbReference type="FunFam" id="1.20.1250.20:FF:000018">
    <property type="entry name" value="MFS transporter permease"/>
    <property type="match status" value="1"/>
</dbReference>
<comment type="subcellular location">
    <subcellularLocation>
        <location evidence="1">Membrane</location>
        <topology evidence="1">Multi-pass membrane protein</topology>
    </subcellularLocation>
</comment>
<protein>
    <recommendedName>
        <fullName evidence="7">Major facilitator superfamily (MFS) profile domain-containing protein</fullName>
    </recommendedName>
</protein>
<accession>A0A9N9Q2V9</accession>
<evidence type="ECO:0000313" key="9">
    <source>
        <dbReference type="Proteomes" id="UP000701801"/>
    </source>
</evidence>
<evidence type="ECO:0000256" key="5">
    <source>
        <dbReference type="ARBA" id="ARBA00023136"/>
    </source>
</evidence>
<keyword evidence="9" id="KW-1185">Reference proteome</keyword>
<dbReference type="EMBL" id="CAJVRM010000055">
    <property type="protein sequence ID" value="CAG8972782.1"/>
    <property type="molecule type" value="Genomic_DNA"/>
</dbReference>
<dbReference type="InterPro" id="IPR020846">
    <property type="entry name" value="MFS_dom"/>
</dbReference>